<organism evidence="3 4">
    <name type="scientific">Sphingomonas sinipercae</name>
    <dbReference type="NCBI Taxonomy" id="2714944"/>
    <lineage>
        <taxon>Bacteria</taxon>
        <taxon>Pseudomonadati</taxon>
        <taxon>Pseudomonadota</taxon>
        <taxon>Alphaproteobacteria</taxon>
        <taxon>Sphingomonadales</taxon>
        <taxon>Sphingomonadaceae</taxon>
        <taxon>Sphingomonas</taxon>
    </lineage>
</organism>
<dbReference type="AlphaFoldDB" id="A0A6G7ZP85"/>
<sequence length="107" mass="12619">MVAFTSDQWVILALVFVLGLLVGAFLFAGGGRKWKTRYREETRRREELEKEHRDREAHWSEREKDWRERDTLRGAAIRDRDVTTSSDIDGDGVRDSVDRRPTDDRRA</sequence>
<evidence type="ECO:0008006" key="5">
    <source>
        <dbReference type="Google" id="ProtNLM"/>
    </source>
</evidence>
<reference evidence="3 4" key="1">
    <citation type="submission" date="2020-03" db="EMBL/GenBank/DDBJ databases">
        <title>Sphingomonas sp. nov., isolated from fish.</title>
        <authorList>
            <person name="Hyun D.-W."/>
            <person name="Bae J.-W."/>
        </authorList>
    </citation>
    <scope>NUCLEOTIDE SEQUENCE [LARGE SCALE GENOMIC DNA]</scope>
    <source>
        <strain evidence="3 4">HDW15C</strain>
    </source>
</reference>
<dbReference type="RefSeq" id="WP_166094980.1">
    <property type="nucleotide sequence ID" value="NZ_CP049871.1"/>
</dbReference>
<feature type="transmembrane region" description="Helical" evidence="2">
    <location>
        <begin position="6"/>
        <end position="29"/>
    </location>
</feature>
<keyword evidence="4" id="KW-1185">Reference proteome</keyword>
<dbReference type="KEGG" id="ssin:G7078_08370"/>
<feature type="compositionally biased region" description="Basic and acidic residues" evidence="1">
    <location>
        <begin position="40"/>
        <end position="82"/>
    </location>
</feature>
<keyword evidence="2" id="KW-0472">Membrane</keyword>
<evidence type="ECO:0000256" key="2">
    <source>
        <dbReference type="SAM" id="Phobius"/>
    </source>
</evidence>
<evidence type="ECO:0000313" key="3">
    <source>
        <dbReference type="EMBL" id="QIL02794.1"/>
    </source>
</evidence>
<keyword evidence="2" id="KW-0812">Transmembrane</keyword>
<name>A0A6G7ZP85_9SPHN</name>
<proteinExistence type="predicted"/>
<dbReference type="EMBL" id="CP049871">
    <property type="protein sequence ID" value="QIL02794.1"/>
    <property type="molecule type" value="Genomic_DNA"/>
</dbReference>
<keyword evidence="2" id="KW-1133">Transmembrane helix</keyword>
<gene>
    <name evidence="3" type="ORF">G7078_08370</name>
</gene>
<evidence type="ECO:0000256" key="1">
    <source>
        <dbReference type="SAM" id="MobiDB-lite"/>
    </source>
</evidence>
<feature type="compositionally biased region" description="Basic and acidic residues" evidence="1">
    <location>
        <begin position="91"/>
        <end position="107"/>
    </location>
</feature>
<evidence type="ECO:0000313" key="4">
    <source>
        <dbReference type="Proteomes" id="UP000502502"/>
    </source>
</evidence>
<dbReference type="Proteomes" id="UP000502502">
    <property type="component" value="Chromosome"/>
</dbReference>
<protein>
    <recommendedName>
        <fullName evidence="5">LapA family protein</fullName>
    </recommendedName>
</protein>
<accession>A0A6G7ZP85</accession>
<feature type="region of interest" description="Disordered" evidence="1">
    <location>
        <begin position="40"/>
        <end position="107"/>
    </location>
</feature>